<feature type="region of interest" description="Disordered" evidence="2">
    <location>
        <begin position="1254"/>
        <end position="1275"/>
    </location>
</feature>
<reference evidence="3 4" key="1">
    <citation type="journal article" date="2017" name="Int. J. Parasitol.">
        <title>The genome of the protozoan parasite Cystoisospora suis and a reverse vaccinology approach to identify vaccine candidates.</title>
        <authorList>
            <person name="Palmieri N."/>
            <person name="Shrestha A."/>
            <person name="Ruttkowski B."/>
            <person name="Beck T."/>
            <person name="Vogl C."/>
            <person name="Tomley F."/>
            <person name="Blake D.P."/>
            <person name="Joachim A."/>
        </authorList>
    </citation>
    <scope>NUCLEOTIDE SEQUENCE [LARGE SCALE GENOMIC DNA]</scope>
    <source>
        <strain evidence="3 4">Wien I</strain>
    </source>
</reference>
<feature type="compositionally biased region" description="Polar residues" evidence="2">
    <location>
        <begin position="1294"/>
        <end position="1312"/>
    </location>
</feature>
<dbReference type="EMBL" id="MIGC01002527">
    <property type="protein sequence ID" value="PHJ20937.1"/>
    <property type="molecule type" value="Genomic_DNA"/>
</dbReference>
<feature type="region of interest" description="Disordered" evidence="2">
    <location>
        <begin position="824"/>
        <end position="845"/>
    </location>
</feature>
<dbReference type="OrthoDB" id="331961at2759"/>
<dbReference type="GO" id="GO:0072383">
    <property type="term" value="P:plus-end-directed vesicle transport along microtubule"/>
    <property type="evidence" value="ECO:0007669"/>
    <property type="project" value="TreeGrafter"/>
</dbReference>
<organism evidence="3 4">
    <name type="scientific">Cystoisospora suis</name>
    <dbReference type="NCBI Taxonomy" id="483139"/>
    <lineage>
        <taxon>Eukaryota</taxon>
        <taxon>Sar</taxon>
        <taxon>Alveolata</taxon>
        <taxon>Apicomplexa</taxon>
        <taxon>Conoidasida</taxon>
        <taxon>Coccidia</taxon>
        <taxon>Eucoccidiorida</taxon>
        <taxon>Eimeriorina</taxon>
        <taxon>Sarcocystidae</taxon>
        <taxon>Cystoisospora</taxon>
    </lineage>
</organism>
<evidence type="ECO:0000313" key="4">
    <source>
        <dbReference type="Proteomes" id="UP000221165"/>
    </source>
</evidence>
<evidence type="ECO:0000256" key="1">
    <source>
        <dbReference type="SAM" id="Coils"/>
    </source>
</evidence>
<dbReference type="PANTHER" id="PTHR46753">
    <property type="entry name" value="FYVE AND COILED-COIL DOMAIN-CONTAINING PROTEIN 1"/>
    <property type="match status" value="1"/>
</dbReference>
<evidence type="ECO:0000256" key="2">
    <source>
        <dbReference type="SAM" id="MobiDB-lite"/>
    </source>
</evidence>
<feature type="compositionally biased region" description="Basic residues" evidence="2">
    <location>
        <begin position="465"/>
        <end position="475"/>
    </location>
</feature>
<comment type="caution">
    <text evidence="3">The sequence shown here is derived from an EMBL/GenBank/DDBJ whole genome shotgun (WGS) entry which is preliminary data.</text>
</comment>
<feature type="region of interest" description="Disordered" evidence="2">
    <location>
        <begin position="276"/>
        <end position="305"/>
    </location>
</feature>
<dbReference type="GO" id="GO:0005776">
    <property type="term" value="C:autophagosome"/>
    <property type="evidence" value="ECO:0007669"/>
    <property type="project" value="TreeGrafter"/>
</dbReference>
<dbReference type="Gene3D" id="1.10.287.1490">
    <property type="match status" value="1"/>
</dbReference>
<sequence length="1339" mass="149291">MSPSPVAEPLSLSLTFASPFHVIPWDARLLGEMTGQKPRSETARGAPTAGTDTGEGPTNLGNEDRAQKEDQGGDKPNMQIEKDDGDRAFLRSGTSPEAESDGRGEESGLSGREDRPWERGGFSSPHREKMEDGGPEGGLESPTGQHRNILKTENLVKLMLQEIWNVAKDCKEDLEEDEAGNTSDGLPSRRLVSHTGGSTRRRGTTQLTTGELSGAATLSDLGDDEGAGGSTEKLVKHLHSYLTEHLLPAVEKAKAEVEALRRNNRVLSDKLKRSEALVQRQSEQLDELQEDLGNRSSESQRRKHLSDNIEKLKTENAHLRSQLDVAEQRLKEEHRGRMSLEQKFATLERRRPTRADSEPSETAELREALDSTRREVKRLTTLTAERESMIRDLKEVIRLQRGDTAGLAASRTRPYGPLSTCSLSTEGGYTPSAAPFSLATDLAQKMRHRMAGVLPQSGFASERLSRRREHQRMRRGSGESARSTRDDTFEPSLTLASELCMGPQDSPTGGRTRQASLPDLAKSIEEDERTGDFEARLISGASEKGEGKQYPVGYHSRSQCEKQFGELTNELKELKQNHAQLQESHDALRSRNEALEKEAEAARSQSVNRVQLEEVQKAQEEAVREKQALEGKLESVKLQLEEKERQLVTKEAEDAAINNRLEQERDCARREQEEAVTAWKAEIEDLKKQLRDAQETYEALTLERDDLRQELTTATSNRDAIKTELANVRASLHQALADAAAGQGAKAETELQAARLAELEQQVRTAEREREELEKRLRGTSDDNRELARRFAALQATASREAEELQKQLEKANEEKVKLVEEKAEREKNLTEKEHQLSELETELQKTKKARETERAAAEAKLAALQETSQALDNSNKETAAGVQAELEVLKVKQEVLTEEAQVLLSQVESSKSEKRELTSLIQSLTEEKNRVEMSLDEARTSREEAVKAMLDLQEEQRKVEARLSVAAEEIAGLKRACSMLREELATAKHTREKEVEAFRKVVQQKNDERKKQVRQMLEVNENLAMRKEEMETRLIDVLQDARNDIYTLVKLVAQLGGMRRGSFGPSSSARPRLSSFANQMWQSFEAKVDSLSAPTERSLSVRSARKTHRPVDMYRPVALSIQNLVPQPKAGPNQGRRSGSSDSLNDADSDLLDFFPELVVKIRNKLFQDDETPMSSFRQHPPQPPSDSSDESEGEGASARATFRAGGSDSSGGRRSSHLGVQKNRQLQSIKPDPASGLSSPILAMWEPNVEVARQTSQNTTTPPRQTSEQAPSVDIPVIHVQSNGIPDLGQKVVSQDRPTLEQGNASQTLLPMTARRSKRPVSLMKYNDPDKSTSRLK</sequence>
<feature type="coiled-coil region" evidence="1">
    <location>
        <begin position="908"/>
        <end position="1034"/>
    </location>
</feature>
<gene>
    <name evidence="3" type="ORF">CSUI_005229</name>
</gene>
<dbReference type="GO" id="GO:0005770">
    <property type="term" value="C:late endosome"/>
    <property type="evidence" value="ECO:0007669"/>
    <property type="project" value="TreeGrafter"/>
</dbReference>
<dbReference type="PANTHER" id="PTHR46753:SF2">
    <property type="entry name" value="FYVE AND COILED-COIL DOMAIN-CONTAINING PROTEIN 1"/>
    <property type="match status" value="1"/>
</dbReference>
<dbReference type="VEuPathDB" id="ToxoDB:CSUI_005229"/>
<proteinExistence type="predicted"/>
<feature type="region of interest" description="Disordered" evidence="2">
    <location>
        <begin position="33"/>
        <end position="148"/>
    </location>
</feature>
<dbReference type="GO" id="GO:0005764">
    <property type="term" value="C:lysosome"/>
    <property type="evidence" value="ECO:0007669"/>
    <property type="project" value="TreeGrafter"/>
</dbReference>
<feature type="compositionally biased region" description="Basic and acidic residues" evidence="2">
    <location>
        <begin position="80"/>
        <end position="89"/>
    </location>
</feature>
<feature type="coiled-coil region" evidence="1">
    <location>
        <begin position="557"/>
        <end position="724"/>
    </location>
</feature>
<dbReference type="GeneID" id="94428618"/>
<feature type="region of interest" description="Disordered" evidence="2">
    <location>
        <begin position="1093"/>
        <end position="1146"/>
    </location>
</feature>
<feature type="compositionally biased region" description="Basic and acidic residues" evidence="2">
    <location>
        <begin position="1329"/>
        <end position="1339"/>
    </location>
</feature>
<accession>A0A2C6KUI1</accession>
<feature type="region of interest" description="Disordered" evidence="2">
    <location>
        <begin position="175"/>
        <end position="228"/>
    </location>
</feature>
<dbReference type="RefSeq" id="XP_067922622.1">
    <property type="nucleotide sequence ID" value="XM_068065407.1"/>
</dbReference>
<evidence type="ECO:0000313" key="3">
    <source>
        <dbReference type="EMBL" id="PHJ20937.1"/>
    </source>
</evidence>
<dbReference type="Proteomes" id="UP000221165">
    <property type="component" value="Unassembled WGS sequence"/>
</dbReference>
<feature type="region of interest" description="Disordered" evidence="2">
    <location>
        <begin position="460"/>
        <end position="489"/>
    </location>
</feature>
<feature type="compositionally biased region" description="Polar residues" evidence="2">
    <location>
        <begin position="1255"/>
        <end position="1272"/>
    </location>
</feature>
<feature type="region of interest" description="Disordered" evidence="2">
    <location>
        <begin position="1290"/>
        <end position="1339"/>
    </location>
</feature>
<feature type="compositionally biased region" description="Polar residues" evidence="2">
    <location>
        <begin position="1093"/>
        <end position="1102"/>
    </location>
</feature>
<protein>
    <submittedName>
        <fullName evidence="3">Uncharacterized protein</fullName>
    </submittedName>
</protein>
<feature type="compositionally biased region" description="Basic and acidic residues" evidence="2">
    <location>
        <begin position="100"/>
        <end position="118"/>
    </location>
</feature>
<keyword evidence="4" id="KW-1185">Reference proteome</keyword>
<feature type="region of interest" description="Disordered" evidence="2">
    <location>
        <begin position="1171"/>
        <end position="1242"/>
    </location>
</feature>
<keyword evidence="1" id="KW-0175">Coiled coil</keyword>
<dbReference type="GO" id="GO:1901098">
    <property type="term" value="P:positive regulation of autophagosome maturation"/>
    <property type="evidence" value="ECO:0007669"/>
    <property type="project" value="TreeGrafter"/>
</dbReference>
<name>A0A2C6KUI1_9APIC</name>
<feature type="compositionally biased region" description="Basic and acidic residues" evidence="2">
    <location>
        <begin position="62"/>
        <end position="73"/>
    </location>
</feature>